<accession>A0A3Q3XM32</accession>
<dbReference type="InterPro" id="IPR003599">
    <property type="entry name" value="Ig_sub"/>
</dbReference>
<organism evidence="3 4">
    <name type="scientific">Mola mola</name>
    <name type="common">Ocean sunfish</name>
    <name type="synonym">Tetraodon mola</name>
    <dbReference type="NCBI Taxonomy" id="94237"/>
    <lineage>
        <taxon>Eukaryota</taxon>
        <taxon>Metazoa</taxon>
        <taxon>Chordata</taxon>
        <taxon>Craniata</taxon>
        <taxon>Vertebrata</taxon>
        <taxon>Euteleostomi</taxon>
        <taxon>Actinopterygii</taxon>
        <taxon>Neopterygii</taxon>
        <taxon>Teleostei</taxon>
        <taxon>Neoteleostei</taxon>
        <taxon>Acanthomorphata</taxon>
        <taxon>Eupercaria</taxon>
        <taxon>Tetraodontiformes</taxon>
        <taxon>Molidae</taxon>
        <taxon>Mola</taxon>
    </lineage>
</organism>
<sequence>MVSPFRLLFVKIMGLLFLLFFSFTPPTFVKKMELKFTWKQGIAARLQCTVKGSPELHIHWYWNERELNDGEKYKMSFKNGVATLEIMNVVVLDSGSYTCEVKTTFDINDIHFPRFYYPEPPSIRKEPHTIEAVKGAATQLEFEIAGTTPFEISWLKNRKVITSDQKYKIISQDSLSRLEILTFESADVGDYQCVISNDVGKVTAKATGTVKGSAPITVKWMKDSEILRDDDPNIKMSFENNVACLLITPVAISHGGKYSCQAENEAGRQKCEATLTVQGQVTSFLKILILASIAGSRGRGCWIVPVFC</sequence>
<evidence type="ECO:0000313" key="3">
    <source>
        <dbReference type="Ensembl" id="ENSMMOP00000025211.1"/>
    </source>
</evidence>
<dbReference type="PROSITE" id="PS50835">
    <property type="entry name" value="IG_LIKE"/>
    <property type="match status" value="3"/>
</dbReference>
<dbReference type="AlphaFoldDB" id="A0A3Q3XM32"/>
<name>A0A3Q3XM32_MOLML</name>
<evidence type="ECO:0000313" key="4">
    <source>
        <dbReference type="Proteomes" id="UP000261620"/>
    </source>
</evidence>
<dbReference type="Gene3D" id="2.60.40.10">
    <property type="entry name" value="Immunoglobulins"/>
    <property type="match status" value="3"/>
</dbReference>
<dbReference type="InterPro" id="IPR007110">
    <property type="entry name" value="Ig-like_dom"/>
</dbReference>
<dbReference type="OMA" id="KTGHKMT"/>
<dbReference type="InterPro" id="IPR036179">
    <property type="entry name" value="Ig-like_dom_sf"/>
</dbReference>
<dbReference type="PANTHER" id="PTHR47633">
    <property type="entry name" value="IMMUNOGLOBULIN"/>
    <property type="match status" value="1"/>
</dbReference>
<dbReference type="Ensembl" id="ENSMMOT00000025633.1">
    <property type="protein sequence ID" value="ENSMMOP00000025211.1"/>
    <property type="gene ID" value="ENSMMOG00000019149.1"/>
</dbReference>
<reference evidence="3" key="2">
    <citation type="submission" date="2025-09" db="UniProtKB">
        <authorList>
            <consortium name="Ensembl"/>
        </authorList>
    </citation>
    <scope>IDENTIFICATION</scope>
</reference>
<reference evidence="3" key="1">
    <citation type="submission" date="2025-08" db="UniProtKB">
        <authorList>
            <consortium name="Ensembl"/>
        </authorList>
    </citation>
    <scope>IDENTIFICATION</scope>
</reference>
<dbReference type="SUPFAM" id="SSF48726">
    <property type="entry name" value="Immunoglobulin"/>
    <property type="match status" value="3"/>
</dbReference>
<dbReference type="STRING" id="94237.ENSMMOP00000025211"/>
<dbReference type="SMART" id="SM00409">
    <property type="entry name" value="IG"/>
    <property type="match status" value="2"/>
</dbReference>
<feature type="domain" description="Ig-like" evidence="2">
    <location>
        <begin position="121"/>
        <end position="211"/>
    </location>
</feature>
<keyword evidence="1" id="KW-1133">Transmembrane helix</keyword>
<feature type="domain" description="Ig-like" evidence="2">
    <location>
        <begin position="216"/>
        <end position="276"/>
    </location>
</feature>
<keyword evidence="1" id="KW-0472">Membrane</keyword>
<dbReference type="Pfam" id="PF07679">
    <property type="entry name" value="I-set"/>
    <property type="match status" value="3"/>
</dbReference>
<dbReference type="FunFam" id="2.60.40.10:FF:000022">
    <property type="entry name" value="Cardiac titin"/>
    <property type="match status" value="3"/>
</dbReference>
<protein>
    <recommendedName>
        <fullName evidence="2">Ig-like domain-containing protein</fullName>
    </recommendedName>
</protein>
<dbReference type="SMART" id="SM00408">
    <property type="entry name" value="IGc2"/>
    <property type="match status" value="3"/>
</dbReference>
<evidence type="ECO:0000259" key="2">
    <source>
        <dbReference type="PROSITE" id="PS50835"/>
    </source>
</evidence>
<keyword evidence="4" id="KW-1185">Reference proteome</keyword>
<dbReference type="InterPro" id="IPR013783">
    <property type="entry name" value="Ig-like_fold"/>
</dbReference>
<feature type="domain" description="Ig-like" evidence="2">
    <location>
        <begin position="26"/>
        <end position="101"/>
    </location>
</feature>
<dbReference type="InterPro" id="IPR003598">
    <property type="entry name" value="Ig_sub2"/>
</dbReference>
<evidence type="ECO:0000256" key="1">
    <source>
        <dbReference type="SAM" id="Phobius"/>
    </source>
</evidence>
<proteinExistence type="predicted"/>
<dbReference type="CDD" id="cd00096">
    <property type="entry name" value="Ig"/>
    <property type="match status" value="3"/>
</dbReference>
<keyword evidence="1" id="KW-0812">Transmembrane</keyword>
<dbReference type="InterPro" id="IPR013098">
    <property type="entry name" value="Ig_I-set"/>
</dbReference>
<feature type="transmembrane region" description="Helical" evidence="1">
    <location>
        <begin position="6"/>
        <end position="29"/>
    </location>
</feature>
<dbReference type="Proteomes" id="UP000261620">
    <property type="component" value="Unplaced"/>
</dbReference>